<accession>A0ABQ4N244</accession>
<evidence type="ECO:0000313" key="2">
    <source>
        <dbReference type="Proteomes" id="UP000680304"/>
    </source>
</evidence>
<dbReference type="Proteomes" id="UP000680304">
    <property type="component" value="Unassembled WGS sequence"/>
</dbReference>
<keyword evidence="2" id="KW-1185">Reference proteome</keyword>
<proteinExistence type="predicted"/>
<name>A0ABQ4N244_9BACL</name>
<organism evidence="1 2">
    <name type="scientific">Paenibacillus cisolokensis</name>
    <dbReference type="NCBI Taxonomy" id="1658519"/>
    <lineage>
        <taxon>Bacteria</taxon>
        <taxon>Bacillati</taxon>
        <taxon>Bacillota</taxon>
        <taxon>Bacilli</taxon>
        <taxon>Bacillales</taxon>
        <taxon>Paenibacillaceae</taxon>
        <taxon>Paenibacillus</taxon>
    </lineage>
</organism>
<gene>
    <name evidence="1" type="ORF">PACILC2_08150</name>
</gene>
<reference evidence="1 2" key="1">
    <citation type="submission" date="2021-04" db="EMBL/GenBank/DDBJ databases">
        <title>Draft genome sequence of Paenibacillus cisolokensis, LC2-13A.</title>
        <authorList>
            <person name="Uke A."/>
            <person name="Chhe C."/>
            <person name="Baramee S."/>
            <person name="Kosugi A."/>
        </authorList>
    </citation>
    <scope>NUCLEOTIDE SEQUENCE [LARGE SCALE GENOMIC DNA]</scope>
    <source>
        <strain evidence="1 2">LC2-13A</strain>
    </source>
</reference>
<dbReference type="EMBL" id="BOVJ01000024">
    <property type="protein sequence ID" value="GIQ62247.1"/>
    <property type="molecule type" value="Genomic_DNA"/>
</dbReference>
<evidence type="ECO:0000313" key="1">
    <source>
        <dbReference type="EMBL" id="GIQ62247.1"/>
    </source>
</evidence>
<sequence>MGVSYYLLQTGQPTKLRQELSGSRERFEDTIIHYNRVVSGKDEFHFGIKDYDKLRLKDIEYIGIYVGSDTAIMVQNYLAN</sequence>
<protein>
    <submittedName>
        <fullName evidence="1">Uncharacterized protein</fullName>
    </submittedName>
</protein>
<comment type="caution">
    <text evidence="1">The sequence shown here is derived from an EMBL/GenBank/DDBJ whole genome shotgun (WGS) entry which is preliminary data.</text>
</comment>